<gene>
    <name evidence="2" type="ORF">SI7747_01001181</name>
    <name evidence="3" type="ORF">SI8410_01001305</name>
</gene>
<accession>A0A7I8JZ50</accession>
<feature type="domain" description="Probable zinc-ribbon" evidence="1">
    <location>
        <begin position="21"/>
        <end position="63"/>
    </location>
</feature>
<dbReference type="PANTHER" id="PTHR31105:SF38">
    <property type="entry name" value="PROTEIN ENHANCED DISEASE RESISTANCE 4"/>
    <property type="match status" value="1"/>
</dbReference>
<sequence>MEKNSRGKQRTPKRHCRPISGSAPFVICNNCLRLLQLPLDFVVGKGRRRKLRCGACLEVLSFSSIDGLRISPLNVSQSDFLPAVAAGAQRTSMEVGHGKEMKGYSLHELMGYASAHDLVYHLPHDED</sequence>
<dbReference type="InterPro" id="IPR021480">
    <property type="entry name" value="Zinc_ribbon_12"/>
</dbReference>
<evidence type="ECO:0000313" key="2">
    <source>
        <dbReference type="EMBL" id="CAA2614812.1"/>
    </source>
</evidence>
<dbReference type="Proteomes" id="UP000663760">
    <property type="component" value="Chromosome 1"/>
</dbReference>
<organism evidence="3 4">
    <name type="scientific">Spirodela intermedia</name>
    <name type="common">Intermediate duckweed</name>
    <dbReference type="NCBI Taxonomy" id="51605"/>
    <lineage>
        <taxon>Eukaryota</taxon>
        <taxon>Viridiplantae</taxon>
        <taxon>Streptophyta</taxon>
        <taxon>Embryophyta</taxon>
        <taxon>Tracheophyta</taxon>
        <taxon>Spermatophyta</taxon>
        <taxon>Magnoliopsida</taxon>
        <taxon>Liliopsida</taxon>
        <taxon>Araceae</taxon>
        <taxon>Lemnoideae</taxon>
        <taxon>Spirodela</taxon>
    </lineage>
</organism>
<dbReference type="PANTHER" id="PTHR31105">
    <property type="entry name" value="EXTRA-LARGE G-PROTEIN-LIKE"/>
    <property type="match status" value="1"/>
</dbReference>
<evidence type="ECO:0000313" key="3">
    <source>
        <dbReference type="EMBL" id="CAA7389227.1"/>
    </source>
</evidence>
<dbReference type="EMBL" id="LR743588">
    <property type="protein sequence ID" value="CAA2614812.1"/>
    <property type="molecule type" value="Genomic_DNA"/>
</dbReference>
<name>A0A7I8JZ50_SPIIN</name>
<dbReference type="GO" id="GO:1900150">
    <property type="term" value="P:regulation of defense response to fungus"/>
    <property type="evidence" value="ECO:0007669"/>
    <property type="project" value="InterPro"/>
</dbReference>
<protein>
    <recommendedName>
        <fullName evidence="1">Probable zinc-ribbon domain-containing protein</fullName>
    </recommendedName>
</protein>
<dbReference type="EMBL" id="LR746264">
    <property type="protein sequence ID" value="CAA7389227.1"/>
    <property type="molecule type" value="Genomic_DNA"/>
</dbReference>
<reference evidence="3" key="1">
    <citation type="submission" date="2020-02" db="EMBL/GenBank/DDBJ databases">
        <authorList>
            <person name="Scholz U."/>
            <person name="Mascher M."/>
            <person name="Fiebig A."/>
        </authorList>
    </citation>
    <scope>NUCLEOTIDE SEQUENCE</scope>
</reference>
<proteinExistence type="predicted"/>
<dbReference type="Pfam" id="PF11331">
    <property type="entry name" value="Zn_ribbon_12"/>
    <property type="match status" value="1"/>
</dbReference>
<evidence type="ECO:0000313" key="4">
    <source>
        <dbReference type="Proteomes" id="UP000663760"/>
    </source>
</evidence>
<evidence type="ECO:0000259" key="1">
    <source>
        <dbReference type="Pfam" id="PF11331"/>
    </source>
</evidence>
<dbReference type="InterPro" id="IPR040244">
    <property type="entry name" value="EDR4-like"/>
</dbReference>
<dbReference type="AlphaFoldDB" id="A0A7I8JZ50"/>
<keyword evidence="4" id="KW-1185">Reference proteome</keyword>
<dbReference type="OrthoDB" id="1930285at2759"/>